<evidence type="ECO:0000256" key="1">
    <source>
        <dbReference type="SAM" id="SignalP"/>
    </source>
</evidence>
<accession>A0ABN6Z0E4</accession>
<dbReference type="Pfam" id="PF12771">
    <property type="entry name" value="SusD-like_2"/>
    <property type="match status" value="1"/>
</dbReference>
<dbReference type="Proteomes" id="UP001496674">
    <property type="component" value="Chromosome"/>
</dbReference>
<dbReference type="EMBL" id="AP028055">
    <property type="protein sequence ID" value="BEG98055.1"/>
    <property type="molecule type" value="Genomic_DNA"/>
</dbReference>
<dbReference type="RefSeq" id="WP_353332672.1">
    <property type="nucleotide sequence ID" value="NZ_AP028055.1"/>
</dbReference>
<evidence type="ECO:0000313" key="2">
    <source>
        <dbReference type="EMBL" id="BEG98055.1"/>
    </source>
</evidence>
<dbReference type="InterPro" id="IPR011990">
    <property type="entry name" value="TPR-like_helical_dom_sf"/>
</dbReference>
<dbReference type="InterPro" id="IPR041662">
    <property type="entry name" value="SusD-like_2"/>
</dbReference>
<dbReference type="Gene3D" id="1.25.40.390">
    <property type="match status" value="1"/>
</dbReference>
<name>A0ABN6Z0E4_9BACE</name>
<evidence type="ECO:0008006" key="4">
    <source>
        <dbReference type="Google" id="ProtNLM"/>
    </source>
</evidence>
<sequence length="476" mass="52848">MKKNIIKLALLLIVVTGFSCKAELSDININPNATEDPLPDYLLTATEKKAADLYWGSENNYNSSLLFVQHWAKIQYTEPDCYILSNSSFTSLWNTGYTQIITNLNTILDLTDEKANSNYKGVALTLRSWAFLLLTDAYGDIPYSEVGKSIIPKYDNQKDVYFGLLADLENSLTLFNEKGQKISGDIIYSGNILSWKKFANALRLRIALRISDKEPEKAKSVIASVLNGSAGLINSNTETAQFIYTASPQQNPFSASFETRDDYRVSKTVVDRLSAINDPRLAVFAQKPTDTSVPNYVGVPNGLSTTDANNLGFAKTSKPGSYFLKAESPAVFYSYAEVLFNLSEAAARGFTTQNSEELYNKAITASLNQFGITNSTVISSYLSQPDVQYDKTNFKKSIGEQKWISLYGQGLEAFAEWRRLDYPVLTAGPASVLDNKFPVRFIYPGAEQSLNGINYKAAVAHQGTDNLITKLWFDAY</sequence>
<organism evidence="2 3">
    <name type="scientific">Bacteroides sedimenti</name>
    <dbReference type="NCBI Taxonomy" id="2136147"/>
    <lineage>
        <taxon>Bacteria</taxon>
        <taxon>Pseudomonadati</taxon>
        <taxon>Bacteroidota</taxon>
        <taxon>Bacteroidia</taxon>
        <taxon>Bacteroidales</taxon>
        <taxon>Bacteroidaceae</taxon>
        <taxon>Bacteroides</taxon>
    </lineage>
</organism>
<evidence type="ECO:0000313" key="3">
    <source>
        <dbReference type="Proteomes" id="UP001496674"/>
    </source>
</evidence>
<keyword evidence="3" id="KW-1185">Reference proteome</keyword>
<gene>
    <name evidence="2" type="ORF">BSYN_03200</name>
</gene>
<dbReference type="SUPFAM" id="SSF48452">
    <property type="entry name" value="TPR-like"/>
    <property type="match status" value="1"/>
</dbReference>
<reference evidence="2 3" key="1">
    <citation type="submission" date="2023-04" db="EMBL/GenBank/DDBJ databases">
        <title>Draft genome sequence of acteroides sedimenti strain YN3PY1.</title>
        <authorList>
            <person name="Yoshida N."/>
        </authorList>
    </citation>
    <scope>NUCLEOTIDE SEQUENCE [LARGE SCALE GENOMIC DNA]</scope>
    <source>
        <strain evidence="2 3">YN3PY1</strain>
    </source>
</reference>
<protein>
    <recommendedName>
        <fullName evidence="4">SusD/RagB family nutrient-binding outer membrane lipoprotein</fullName>
    </recommendedName>
</protein>
<feature type="signal peptide" evidence="1">
    <location>
        <begin position="1"/>
        <end position="22"/>
    </location>
</feature>
<proteinExistence type="predicted"/>
<feature type="chain" id="PRO_5047479602" description="SusD/RagB family nutrient-binding outer membrane lipoprotein" evidence="1">
    <location>
        <begin position="23"/>
        <end position="476"/>
    </location>
</feature>
<keyword evidence="1" id="KW-0732">Signal</keyword>
<dbReference type="PROSITE" id="PS51257">
    <property type="entry name" value="PROKAR_LIPOPROTEIN"/>
    <property type="match status" value="1"/>
</dbReference>